<evidence type="ECO:0000313" key="2">
    <source>
        <dbReference type="Proteomes" id="UP000285376"/>
    </source>
</evidence>
<reference evidence="1 2" key="1">
    <citation type="submission" date="2018-08" db="EMBL/GenBank/DDBJ databases">
        <title>Whole genome sequence analysis of Dermacoccus abyssi bacteria isolated from Deep Mariana trench Micromonospora spp reveals genes involved in the environmental adaptation and production of secondary metabolites.</title>
        <authorList>
            <person name="Abdel-Mageed W.M."/>
            <person name="Lehri B."/>
            <person name="Nouioui I."/>
            <person name="Goodfellow I."/>
            <person name="Jaspars M."/>
            <person name="Karlyshev A."/>
        </authorList>
    </citation>
    <scope>NUCLEOTIDE SEQUENCE [LARGE SCALE GENOMIC DNA]</scope>
    <source>
        <strain evidence="1 2">MT1.1</strain>
    </source>
</reference>
<gene>
    <name evidence="1" type="ORF">D1832_07010</name>
</gene>
<name>A0A417Z6H5_9MICO</name>
<comment type="caution">
    <text evidence="1">The sequence shown here is derived from an EMBL/GenBank/DDBJ whole genome shotgun (WGS) entry which is preliminary data.</text>
</comment>
<dbReference type="Proteomes" id="UP000285376">
    <property type="component" value="Unassembled WGS sequence"/>
</dbReference>
<dbReference type="EMBL" id="QWLM01000006">
    <property type="protein sequence ID" value="RHW46203.1"/>
    <property type="molecule type" value="Genomic_DNA"/>
</dbReference>
<proteinExistence type="predicted"/>
<evidence type="ECO:0008006" key="3">
    <source>
        <dbReference type="Google" id="ProtNLM"/>
    </source>
</evidence>
<accession>A0A417Z6H5</accession>
<organism evidence="1 2">
    <name type="scientific">Dermacoccus abyssi</name>
    <dbReference type="NCBI Taxonomy" id="322596"/>
    <lineage>
        <taxon>Bacteria</taxon>
        <taxon>Bacillati</taxon>
        <taxon>Actinomycetota</taxon>
        <taxon>Actinomycetes</taxon>
        <taxon>Micrococcales</taxon>
        <taxon>Dermacoccaceae</taxon>
        <taxon>Dermacoccus</taxon>
    </lineage>
</organism>
<dbReference type="RefSeq" id="WP_118913225.1">
    <property type="nucleotide sequence ID" value="NZ_CBCRVH010000008.1"/>
</dbReference>
<protein>
    <recommendedName>
        <fullName evidence="3">Helix-turn-helix domain-containing protein</fullName>
    </recommendedName>
</protein>
<sequence>MPKISKPLPQELRGISEKSVEEAAARIMEGFRVQTHLFTKDELEGLAMLNNLMSDTIKWVVAERRAKGDSWSQIGSSLGISKQAAQQRFGKKAPAPLVDEDVAISA</sequence>
<dbReference type="AlphaFoldDB" id="A0A417Z6H5"/>
<evidence type="ECO:0000313" key="1">
    <source>
        <dbReference type="EMBL" id="RHW46203.1"/>
    </source>
</evidence>